<keyword evidence="1" id="KW-0812">Transmembrane</keyword>
<keyword evidence="1" id="KW-0472">Membrane</keyword>
<dbReference type="EMBL" id="JBHSGI010000024">
    <property type="protein sequence ID" value="MFC4669936.1"/>
    <property type="molecule type" value="Genomic_DNA"/>
</dbReference>
<evidence type="ECO:0000256" key="1">
    <source>
        <dbReference type="SAM" id="Phobius"/>
    </source>
</evidence>
<dbReference type="Pfam" id="PF00892">
    <property type="entry name" value="EamA"/>
    <property type="match status" value="1"/>
</dbReference>
<feature type="transmembrane region" description="Helical" evidence="1">
    <location>
        <begin position="40"/>
        <end position="59"/>
    </location>
</feature>
<dbReference type="SUPFAM" id="SSF103481">
    <property type="entry name" value="Multidrug resistance efflux transporter EmrE"/>
    <property type="match status" value="1"/>
</dbReference>
<accession>A0ABV9KJX2</accession>
<reference evidence="4" key="1">
    <citation type="journal article" date="2019" name="Int. J. Syst. Evol. Microbiol.">
        <title>The Global Catalogue of Microorganisms (GCM) 10K type strain sequencing project: providing services to taxonomists for standard genome sequencing and annotation.</title>
        <authorList>
            <consortium name="The Broad Institute Genomics Platform"/>
            <consortium name="The Broad Institute Genome Sequencing Center for Infectious Disease"/>
            <person name="Wu L."/>
            <person name="Ma J."/>
        </authorList>
    </citation>
    <scope>NUCLEOTIDE SEQUENCE [LARGE SCALE GENOMIC DNA]</scope>
    <source>
        <strain evidence="4">CGMCC 4.7283</strain>
    </source>
</reference>
<organism evidence="3 4">
    <name type="scientific">Seohaeicola nanhaiensis</name>
    <dbReference type="NCBI Taxonomy" id="1387282"/>
    <lineage>
        <taxon>Bacteria</taxon>
        <taxon>Pseudomonadati</taxon>
        <taxon>Pseudomonadota</taxon>
        <taxon>Alphaproteobacteria</taxon>
        <taxon>Rhodobacterales</taxon>
        <taxon>Roseobacteraceae</taxon>
        <taxon>Seohaeicola</taxon>
    </lineage>
</organism>
<keyword evidence="4" id="KW-1185">Reference proteome</keyword>
<evidence type="ECO:0000313" key="4">
    <source>
        <dbReference type="Proteomes" id="UP001595973"/>
    </source>
</evidence>
<name>A0ABV9KJX2_9RHOB</name>
<proteinExistence type="predicted"/>
<protein>
    <submittedName>
        <fullName evidence="3">EamA family transporter</fullName>
    </submittedName>
</protein>
<dbReference type="InterPro" id="IPR037185">
    <property type="entry name" value="EmrE-like"/>
</dbReference>
<feature type="domain" description="EamA" evidence="2">
    <location>
        <begin position="4"/>
        <end position="57"/>
    </location>
</feature>
<keyword evidence="1" id="KW-1133">Transmembrane helix</keyword>
<evidence type="ECO:0000313" key="3">
    <source>
        <dbReference type="EMBL" id="MFC4669936.1"/>
    </source>
</evidence>
<feature type="transmembrane region" description="Helical" evidence="1">
    <location>
        <begin position="12"/>
        <end position="34"/>
    </location>
</feature>
<dbReference type="RefSeq" id="WP_380718418.1">
    <property type="nucleotide sequence ID" value="NZ_JBHSGI010000024.1"/>
</dbReference>
<dbReference type="Proteomes" id="UP001595973">
    <property type="component" value="Unassembled WGS sequence"/>
</dbReference>
<dbReference type="InterPro" id="IPR000620">
    <property type="entry name" value="EamA_dom"/>
</dbReference>
<comment type="caution">
    <text evidence="3">The sequence shown here is derived from an EMBL/GenBank/DDBJ whole genome shotgun (WGS) entry which is preliminary data.</text>
</comment>
<sequence>MFRLLALKYARPFAATILVGVPPVTAVLAGHAFLDEPLTAGFALGLSLVFLGVTLAVLARH</sequence>
<evidence type="ECO:0000259" key="2">
    <source>
        <dbReference type="Pfam" id="PF00892"/>
    </source>
</evidence>
<gene>
    <name evidence="3" type="ORF">ACFO5X_15330</name>
</gene>